<dbReference type="InterPro" id="IPR040521">
    <property type="entry name" value="KDZ"/>
</dbReference>
<feature type="non-terminal residue" evidence="2">
    <location>
        <position position="368"/>
    </location>
</feature>
<sequence>MDALKHCLLAKEADKHTLQSCSCGSVDAKWTIHCMDCQFSAPTCSTCFMQNHRHSPFHWVERWNGRFFEHCEISMLRHIITLGHNGERCPLVDYTKAKATPFTLVDCNGIHRVLLVFCGCLRADSLRFEQLLLARIFPATVDDPETGFTFECLQDFHIQTLVSKKTAYNHLKSLQMKTDNCFPERVSDPIKEFLRVSRIWRMLLASKRAGQWHGIDDGGEDGLSGSFPHWQAGRVVMPCLVCSEPGFNVSETWDIADWDAVDDEFIHLASYFLSADGHFGLQCKDKFDDPDDISMCKGHGIFPPTKWFTKFMKHHQKASPQKSNCMSFRVMEMQNKLKFKGSIVTGVVAIQCARHRVFTSAVDMSAGE</sequence>
<keyword evidence="3" id="KW-1185">Reference proteome</keyword>
<dbReference type="KEGG" id="mrr:Moror_1638"/>
<dbReference type="OrthoDB" id="3257613at2759"/>
<dbReference type="Pfam" id="PF18803">
    <property type="entry name" value="CxC2"/>
    <property type="match status" value="1"/>
</dbReference>
<reference evidence="2 3" key="1">
    <citation type="journal article" date="2014" name="BMC Genomics">
        <title>Genome and secretome analysis of the hemibiotrophic fungal pathogen, Moniliophthora roreri, which causes frosty pod rot disease of cacao: mechanisms of the biotrophic and necrotrophic phases.</title>
        <authorList>
            <person name="Meinhardt L.W."/>
            <person name="Costa G.G.L."/>
            <person name="Thomazella D.P.T."/>
            <person name="Teixeira P.J.P.L."/>
            <person name="Carazzolle M.F."/>
            <person name="Schuster S.C."/>
            <person name="Carlson J.E."/>
            <person name="Guiltinan M.J."/>
            <person name="Mieczkowski P."/>
            <person name="Farmer A."/>
            <person name="Ramaraj T."/>
            <person name="Crozier J."/>
            <person name="Davis R.E."/>
            <person name="Shao J."/>
            <person name="Melnick R.L."/>
            <person name="Pereira G.A.G."/>
            <person name="Bailey B.A."/>
        </authorList>
    </citation>
    <scope>NUCLEOTIDE SEQUENCE [LARGE SCALE GENOMIC DNA]</scope>
    <source>
        <strain evidence="2 3">MCA 2997</strain>
    </source>
</reference>
<dbReference type="InterPro" id="IPR041457">
    <property type="entry name" value="CxC2_KDZ-assoc"/>
</dbReference>
<dbReference type="EMBL" id="AWSO01000186">
    <property type="protein sequence ID" value="ESK93531.1"/>
    <property type="molecule type" value="Genomic_DNA"/>
</dbReference>
<evidence type="ECO:0000313" key="2">
    <source>
        <dbReference type="EMBL" id="ESK93531.1"/>
    </source>
</evidence>
<name>V2XKZ4_MONRO</name>
<protein>
    <recommendedName>
        <fullName evidence="1">CxC2-like cysteine cluster KDZ transposase-associated domain-containing protein</fullName>
    </recommendedName>
</protein>
<proteinExistence type="predicted"/>
<gene>
    <name evidence="2" type="ORF">Moror_1638</name>
</gene>
<evidence type="ECO:0000313" key="3">
    <source>
        <dbReference type="Proteomes" id="UP000017559"/>
    </source>
</evidence>
<dbReference type="Pfam" id="PF18758">
    <property type="entry name" value="KDZ"/>
    <property type="match status" value="1"/>
</dbReference>
<dbReference type="AlphaFoldDB" id="V2XKZ4"/>
<dbReference type="Proteomes" id="UP000017559">
    <property type="component" value="Unassembled WGS sequence"/>
</dbReference>
<accession>V2XKZ4</accession>
<feature type="domain" description="CxC2-like cysteine cluster KDZ transposase-associated" evidence="1">
    <location>
        <begin position="77"/>
        <end position="180"/>
    </location>
</feature>
<dbReference type="HOGENOM" id="CLU_003703_12_1_1"/>
<dbReference type="STRING" id="1381753.V2XKZ4"/>
<comment type="caution">
    <text evidence="2">The sequence shown here is derived from an EMBL/GenBank/DDBJ whole genome shotgun (WGS) entry which is preliminary data.</text>
</comment>
<organism evidence="2 3">
    <name type="scientific">Moniliophthora roreri (strain MCA 2997)</name>
    <name type="common">Cocoa frosty pod rot fungus</name>
    <name type="synonym">Crinipellis roreri</name>
    <dbReference type="NCBI Taxonomy" id="1381753"/>
    <lineage>
        <taxon>Eukaryota</taxon>
        <taxon>Fungi</taxon>
        <taxon>Dikarya</taxon>
        <taxon>Basidiomycota</taxon>
        <taxon>Agaricomycotina</taxon>
        <taxon>Agaricomycetes</taxon>
        <taxon>Agaricomycetidae</taxon>
        <taxon>Agaricales</taxon>
        <taxon>Marasmiineae</taxon>
        <taxon>Marasmiaceae</taxon>
        <taxon>Moniliophthora</taxon>
    </lineage>
</organism>
<evidence type="ECO:0000259" key="1">
    <source>
        <dbReference type="Pfam" id="PF18803"/>
    </source>
</evidence>